<sequence>MELDEETGYTTDEELVISEHEAINPVQIVNTQSFKEEVSLEKDLDEWLNVEMEKHMSKQEEKNEEDALIAIIKSIREEYTVNNDSFKSNLPSLEELNPGRFLLPFTINNYNSYAIANIDASNNIMPRSIYEYLKLANHEGAAMSVEMDDMTQQETLETLKNDLVKINKFEFPCDFVVTDMPENLGEMTILGRPFLETIHAQIDVFQEEISLGIGEDRIKFDVKGNPCQSDISTTSQEEESFNPLEIGPDLFSYESPACLQFEQDTRNYTIDPHNEIAGQNNPLLDKGSLTNRWHLCKPVQVFYDDGSGKDYEMWPTCDPDSRLCYGYNEVFGKRKQGMLRQWVCFRDHERRTIKGSCMRFADFL</sequence>
<evidence type="ECO:0000313" key="1">
    <source>
        <dbReference type="EMBL" id="GJT88029.1"/>
    </source>
</evidence>
<keyword evidence="1" id="KW-0695">RNA-directed DNA polymerase</keyword>
<gene>
    <name evidence="1" type="ORF">Tco_1069746</name>
</gene>
<keyword evidence="1" id="KW-0808">Transferase</keyword>
<keyword evidence="1" id="KW-0548">Nucleotidyltransferase</keyword>
<evidence type="ECO:0000313" key="2">
    <source>
        <dbReference type="Proteomes" id="UP001151760"/>
    </source>
</evidence>
<reference evidence="1" key="1">
    <citation type="journal article" date="2022" name="Int. J. Mol. Sci.">
        <title>Draft Genome of Tanacetum Coccineum: Genomic Comparison of Closely Related Tanacetum-Family Plants.</title>
        <authorList>
            <person name="Yamashiro T."/>
            <person name="Shiraishi A."/>
            <person name="Nakayama K."/>
            <person name="Satake H."/>
        </authorList>
    </citation>
    <scope>NUCLEOTIDE SEQUENCE</scope>
</reference>
<keyword evidence="2" id="KW-1185">Reference proteome</keyword>
<dbReference type="EMBL" id="BQNB010019691">
    <property type="protein sequence ID" value="GJT88029.1"/>
    <property type="molecule type" value="Genomic_DNA"/>
</dbReference>
<dbReference type="PANTHER" id="PTHR33067">
    <property type="entry name" value="RNA-DIRECTED DNA POLYMERASE-RELATED"/>
    <property type="match status" value="1"/>
</dbReference>
<dbReference type="Gene3D" id="2.40.70.10">
    <property type="entry name" value="Acid Proteases"/>
    <property type="match status" value="1"/>
</dbReference>
<dbReference type="Proteomes" id="UP001151760">
    <property type="component" value="Unassembled WGS sequence"/>
</dbReference>
<name>A0ABQ5HJP3_9ASTR</name>
<accession>A0ABQ5HJP3</accession>
<protein>
    <submittedName>
        <fullName evidence="1">Reverse transcriptase domain-containing protein</fullName>
    </submittedName>
</protein>
<dbReference type="PANTHER" id="PTHR33067:SF9">
    <property type="entry name" value="RNA-DIRECTED DNA POLYMERASE"/>
    <property type="match status" value="1"/>
</dbReference>
<proteinExistence type="predicted"/>
<dbReference type="InterPro" id="IPR021109">
    <property type="entry name" value="Peptidase_aspartic_dom_sf"/>
</dbReference>
<comment type="caution">
    <text evidence="1">The sequence shown here is derived from an EMBL/GenBank/DDBJ whole genome shotgun (WGS) entry which is preliminary data.</text>
</comment>
<dbReference type="GO" id="GO:0003964">
    <property type="term" value="F:RNA-directed DNA polymerase activity"/>
    <property type="evidence" value="ECO:0007669"/>
    <property type="project" value="UniProtKB-KW"/>
</dbReference>
<organism evidence="1 2">
    <name type="scientific">Tanacetum coccineum</name>
    <dbReference type="NCBI Taxonomy" id="301880"/>
    <lineage>
        <taxon>Eukaryota</taxon>
        <taxon>Viridiplantae</taxon>
        <taxon>Streptophyta</taxon>
        <taxon>Embryophyta</taxon>
        <taxon>Tracheophyta</taxon>
        <taxon>Spermatophyta</taxon>
        <taxon>Magnoliopsida</taxon>
        <taxon>eudicotyledons</taxon>
        <taxon>Gunneridae</taxon>
        <taxon>Pentapetalae</taxon>
        <taxon>asterids</taxon>
        <taxon>campanulids</taxon>
        <taxon>Asterales</taxon>
        <taxon>Asteraceae</taxon>
        <taxon>Asteroideae</taxon>
        <taxon>Anthemideae</taxon>
        <taxon>Anthemidinae</taxon>
        <taxon>Tanacetum</taxon>
    </lineage>
</organism>
<reference evidence="1" key="2">
    <citation type="submission" date="2022-01" db="EMBL/GenBank/DDBJ databases">
        <authorList>
            <person name="Yamashiro T."/>
            <person name="Shiraishi A."/>
            <person name="Satake H."/>
            <person name="Nakayama K."/>
        </authorList>
    </citation>
    <scope>NUCLEOTIDE SEQUENCE</scope>
</reference>